<dbReference type="EC" id="1.8.5.-" evidence="2"/>
<dbReference type="Proteomes" id="UP000244932">
    <property type="component" value="Unassembled WGS sequence"/>
</dbReference>
<dbReference type="GO" id="GO:0016491">
    <property type="term" value="F:oxidoreductase activity"/>
    <property type="evidence" value="ECO:0007669"/>
    <property type="project" value="UniProtKB-KW"/>
</dbReference>
<evidence type="ECO:0000313" key="2">
    <source>
        <dbReference type="EMBL" id="SPF29527.1"/>
    </source>
</evidence>
<dbReference type="Pfam" id="PF00174">
    <property type="entry name" value="Oxidored_molyb"/>
    <property type="match status" value="1"/>
</dbReference>
<proteinExistence type="predicted"/>
<protein>
    <submittedName>
        <fullName evidence="2">Protein-methionine-sulfoxide reductase catalytic subunit MsrP</fullName>
        <ecNumber evidence="2">1.8.5.-</ecNumber>
    </submittedName>
</protein>
<dbReference type="NCBIfam" id="NF003767">
    <property type="entry name" value="PRK05363.1"/>
    <property type="match status" value="1"/>
</dbReference>
<gene>
    <name evidence="2" type="primary">msrP</name>
    <name evidence="2" type="ORF">POI8812_01838</name>
</gene>
<dbReference type="SUPFAM" id="SSF56524">
    <property type="entry name" value="Oxidoreductase molybdopterin-binding domain"/>
    <property type="match status" value="1"/>
</dbReference>
<keyword evidence="3" id="KW-1185">Reference proteome</keyword>
<reference evidence="2 3" key="1">
    <citation type="submission" date="2018-03" db="EMBL/GenBank/DDBJ databases">
        <authorList>
            <person name="Keele B.F."/>
        </authorList>
    </citation>
    <scope>NUCLEOTIDE SEQUENCE [LARGE SCALE GENOMIC DNA]</scope>
    <source>
        <strain evidence="2 3">CeCT 8812</strain>
    </source>
</reference>
<name>A0A2R8ABD7_9RHOB</name>
<sequence>MHYIKRPDWALPESAATPEDVYLNRRALLAGMGLGAGLAMMPGRSEAAGVTPFQPMPATHSGYADAGRAITPEALNTTYNNFYEFGSSKRISDEAQRLNTDGWTVRIDGLVEDEITISTEDLIARMPLEERVYRHRCVEAWSMVAPWVGFELSALLDLARPLSSARYVQFQTFHDTDMAPEQRASWWPWPYTEALSMAEASNELSFMVVGAYGKLLHKPMGAPIRLHTPWKYGFKSIKSIDRITFTEERPVSFWEELNASEYGFWANVNPEVAHPRWSQADERVLGQDGRVPTELYNGYGAQVAGMYGDLPLQVGERFWR</sequence>
<dbReference type="InterPro" id="IPR036374">
    <property type="entry name" value="OxRdtase_Mopterin-bd_sf"/>
</dbReference>
<organism evidence="2 3">
    <name type="scientific">Pontivivens insulae</name>
    <dbReference type="NCBI Taxonomy" id="1639689"/>
    <lineage>
        <taxon>Bacteria</taxon>
        <taxon>Pseudomonadati</taxon>
        <taxon>Pseudomonadota</taxon>
        <taxon>Alphaproteobacteria</taxon>
        <taxon>Rhodobacterales</taxon>
        <taxon>Paracoccaceae</taxon>
        <taxon>Pontivivens</taxon>
    </lineage>
</organism>
<dbReference type="EMBL" id="OMKW01000002">
    <property type="protein sequence ID" value="SPF29527.1"/>
    <property type="molecule type" value="Genomic_DNA"/>
</dbReference>
<dbReference type="PANTHER" id="PTHR43032">
    <property type="entry name" value="PROTEIN-METHIONINE-SULFOXIDE REDUCTASE"/>
    <property type="match status" value="1"/>
</dbReference>
<feature type="domain" description="Oxidoreductase molybdopterin-binding" evidence="1">
    <location>
        <begin position="98"/>
        <end position="254"/>
    </location>
</feature>
<dbReference type="PANTHER" id="PTHR43032:SF3">
    <property type="entry name" value="PROTEIN-METHIONINE-SULFOXIDE REDUCTASE CATALYTIC SUBUNIT MSRP"/>
    <property type="match status" value="1"/>
</dbReference>
<evidence type="ECO:0000259" key="1">
    <source>
        <dbReference type="Pfam" id="PF00174"/>
    </source>
</evidence>
<dbReference type="RefSeq" id="WP_108782216.1">
    <property type="nucleotide sequence ID" value="NZ_OMKW01000002.1"/>
</dbReference>
<evidence type="ECO:0000313" key="3">
    <source>
        <dbReference type="Proteomes" id="UP000244932"/>
    </source>
</evidence>
<dbReference type="Gene3D" id="3.90.420.10">
    <property type="entry name" value="Oxidoreductase, molybdopterin-binding domain"/>
    <property type="match status" value="1"/>
</dbReference>
<keyword evidence="2" id="KW-0560">Oxidoreductase</keyword>
<accession>A0A2R8ABD7</accession>
<dbReference type="InterPro" id="IPR000572">
    <property type="entry name" value="OxRdtase_Mopterin-bd_dom"/>
</dbReference>
<dbReference type="AlphaFoldDB" id="A0A2R8ABD7"/>
<dbReference type="OrthoDB" id="9795587at2"/>